<feature type="coiled-coil region" evidence="1">
    <location>
        <begin position="704"/>
        <end position="759"/>
    </location>
</feature>
<dbReference type="EMBL" id="JAUJDW010000046">
    <property type="protein sequence ID" value="KAK0647635.1"/>
    <property type="molecule type" value="Genomic_DNA"/>
</dbReference>
<feature type="compositionally biased region" description="Polar residues" evidence="2">
    <location>
        <begin position="1413"/>
        <end position="1437"/>
    </location>
</feature>
<evidence type="ECO:0000256" key="2">
    <source>
        <dbReference type="SAM" id="MobiDB-lite"/>
    </source>
</evidence>
<feature type="compositionally biased region" description="Pro residues" evidence="2">
    <location>
        <begin position="266"/>
        <end position="280"/>
    </location>
</feature>
<feature type="domain" description="Dynamin N-terminal" evidence="3">
    <location>
        <begin position="419"/>
        <end position="660"/>
    </location>
</feature>
<feature type="compositionally biased region" description="Acidic residues" evidence="2">
    <location>
        <begin position="788"/>
        <end position="813"/>
    </location>
</feature>
<feature type="compositionally biased region" description="Low complexity" evidence="2">
    <location>
        <begin position="160"/>
        <end position="185"/>
    </location>
</feature>
<feature type="region of interest" description="Disordered" evidence="2">
    <location>
        <begin position="314"/>
        <end position="370"/>
    </location>
</feature>
<evidence type="ECO:0000259" key="3">
    <source>
        <dbReference type="Pfam" id="PF00350"/>
    </source>
</evidence>
<dbReference type="Pfam" id="PF00350">
    <property type="entry name" value="Dynamin_N"/>
    <property type="match status" value="1"/>
</dbReference>
<name>A0AA39Y942_9PEZI</name>
<feature type="compositionally biased region" description="Polar residues" evidence="2">
    <location>
        <begin position="1347"/>
        <end position="1369"/>
    </location>
</feature>
<gene>
    <name evidence="5" type="ORF">DIS24_g7529</name>
</gene>
<sequence length="1437" mass="157973">MDLTPSAYDAFRELAKAVKPDEVIKPTRYWVAVLFQDRNPSEATEQSDFLWIKGNGKTTIEAIHKVYRTRYENEPDDFELHLGPMVTKKTDKLADLNKYEDKIVVLIPVRPSSASAARAPADVTSTPAVGQVKAEPRTTATPPPLPHSPPVSARTQSVQATTSATPLASTASHQRPTASAPPASARTERLQHTTAATTPPTLTGSRQRPAASAPPLTNAGYVLPAYRSSHPPVSSASPATAANRHDWPPRPHVPSSSASANFGVPWTPPVPQQQPQPNHPSPYATYSSAEAYRATQNHQHLRSQYSSAGPAGCLPALNPSVSPSPSPTLSGSVISQQEDHDHPNPSDDVDAAPQNPFLQQLSSETNPETLEKGVEKAMELLEMLQTSMDSGQARSRDAAQWLQQIADLKKEAVRSRTVIGVVGNTGAGKSSVINALLDEERLVPTNCMRACTAVVTELSWNDSNDEGKQYRADVEFISPDDWYKELKTLFDDILDGGGNISKEATSNPDSEAGIAFAKIRAVYPSRTREQLASGGLEGLKRDAKVNNILGTVKHIADSENSNFYKKLQTYVDSQEKNTGKEKKDKKADTKTMEYWPLIKVVKIYTKAQALSTGAVLVDLPGVHDSNAARAAVADGYMKKCTGLWIVAPITRAVDDKAAKSLLGDSFKRQLKLDGTYGNVTFICSKTDDISNQEAVQSLDLSETAEESWQEADRLRNQVKALKDQLKEHADAKETYLGVIDECDDQLETWEKLKDDLQDGTTVYAPTKKRKRSSAKSRPQKRQRRTTGSDDDSADEVSDASEASDAEVDSEDDREDRLPLTSEEIDSKVQELRSQKRNAKAERESIDAQQKALRREIKALNERIAAIDHEINSLCIKGRNDYSRGAIQQDFAAGIKELDQETAQEEDEENFDPDKEIRDYDEVARSLPVFCISARAFQKLSGRFKRDKDVSGFSNVDETELPQLQAHCKKLTESGRAAAGRRYLNNVSQLLNSLSMWASNTRTTSQLTASQRQKEAQFLQTKLREADHELCRVVNETLSGLSEALTENIYDKYDRAIANASDASISTAEGWGKPRNQGGLHFGTYRATTRRNGVFSGASGPRDFNGELAEPMIKQIATGWERAFQRALPAQLDKFKTNTLEVLTKFHNTVTKRASDLGVSPAIVAGLSRQLNNTQPFLTAQIEAIKTMMTEAQREVNREFTPVIAAAMEHAYELCNGERGGGCYMRMKGHMSSHVSQNRTTMFQDACDAVRDRLTQLTGVIKQELAKRAHTVHSNAQRDYVMVLGNIGTVEAPPPGELKLKSEVADILERGEEDFRRLVEGVEEDAGDGPDQDVALDSQPVKSEMDDTSQAMQEQTEAASTARVSESENQVYEDRVNESPSRGLNTPAHRNTNDVLTRTGSEEKENSEIRSHKAGTQTLSSNTATAETAVLQSLSDNI</sequence>
<feature type="compositionally biased region" description="Polar residues" evidence="2">
    <location>
        <begin position="1377"/>
        <end position="1398"/>
    </location>
</feature>
<protein>
    <submittedName>
        <fullName evidence="5">Nuclear GTPase SLIP-GC</fullName>
    </submittedName>
</protein>
<feature type="compositionally biased region" description="Acidic residues" evidence="2">
    <location>
        <begin position="1321"/>
        <end position="1330"/>
    </location>
</feature>
<accession>A0AA39Y942</accession>
<dbReference type="InterPro" id="IPR045063">
    <property type="entry name" value="Dynamin_N"/>
</dbReference>
<feature type="compositionally biased region" description="Basic and acidic residues" evidence="2">
    <location>
        <begin position="1399"/>
        <end position="1410"/>
    </location>
</feature>
<dbReference type="SUPFAM" id="SSF52540">
    <property type="entry name" value="P-loop containing nucleoside triphosphate hydrolases"/>
    <property type="match status" value="1"/>
</dbReference>
<feature type="compositionally biased region" description="Basic residues" evidence="2">
    <location>
        <begin position="766"/>
        <end position="784"/>
    </location>
</feature>
<feature type="compositionally biased region" description="Basic and acidic residues" evidence="2">
    <location>
        <begin position="824"/>
        <end position="845"/>
    </location>
</feature>
<organism evidence="5 6">
    <name type="scientific">Lasiodiplodia hormozganensis</name>
    <dbReference type="NCBI Taxonomy" id="869390"/>
    <lineage>
        <taxon>Eukaryota</taxon>
        <taxon>Fungi</taxon>
        <taxon>Dikarya</taxon>
        <taxon>Ascomycota</taxon>
        <taxon>Pezizomycotina</taxon>
        <taxon>Dothideomycetes</taxon>
        <taxon>Dothideomycetes incertae sedis</taxon>
        <taxon>Botryosphaeriales</taxon>
        <taxon>Botryosphaeriaceae</taxon>
        <taxon>Lasiodiplodia</taxon>
    </lineage>
</organism>
<dbReference type="Gene3D" id="3.40.50.300">
    <property type="entry name" value="P-loop containing nucleotide triphosphate hydrolases"/>
    <property type="match status" value="1"/>
</dbReference>
<dbReference type="InterPro" id="IPR027417">
    <property type="entry name" value="P-loop_NTPase"/>
</dbReference>
<feature type="compositionally biased region" description="Low complexity" evidence="2">
    <location>
        <begin position="193"/>
        <end position="203"/>
    </location>
</feature>
<proteinExistence type="predicted"/>
<keyword evidence="6" id="KW-1185">Reference proteome</keyword>
<keyword evidence="1" id="KW-0175">Coiled coil</keyword>
<dbReference type="Pfam" id="PF24564">
    <property type="entry name" value="DUF7605"/>
    <property type="match status" value="1"/>
</dbReference>
<evidence type="ECO:0000259" key="4">
    <source>
        <dbReference type="Pfam" id="PF24564"/>
    </source>
</evidence>
<dbReference type="InterPro" id="IPR056024">
    <property type="entry name" value="DUF7605"/>
</dbReference>
<feature type="compositionally biased region" description="Low complexity" evidence="2">
    <location>
        <begin position="314"/>
        <end position="332"/>
    </location>
</feature>
<evidence type="ECO:0000313" key="6">
    <source>
        <dbReference type="Proteomes" id="UP001175001"/>
    </source>
</evidence>
<dbReference type="PANTHER" id="PTHR36681:SF3">
    <property type="entry name" value="NUCLEAR GTPASE, GERMINAL CENTER-ASSOCIATED, TANDEM DUPLICATE 3"/>
    <property type="match status" value="1"/>
</dbReference>
<dbReference type="Proteomes" id="UP001175001">
    <property type="component" value="Unassembled WGS sequence"/>
</dbReference>
<reference evidence="5" key="1">
    <citation type="submission" date="2023-06" db="EMBL/GenBank/DDBJ databases">
        <title>Multi-omics analyses reveal the molecular pathogenesis toolkit of Lasiodiplodia hormozganensis, a cross-kingdom pathogen.</title>
        <authorList>
            <person name="Felix C."/>
            <person name="Meneses R."/>
            <person name="Goncalves M.F.M."/>
            <person name="Tilleman L."/>
            <person name="Duarte A.S."/>
            <person name="Jorrin-Novo J.V."/>
            <person name="Van De Peer Y."/>
            <person name="Deforce D."/>
            <person name="Van Nieuwerburgh F."/>
            <person name="Esteves A.C."/>
            <person name="Alves A."/>
        </authorList>
    </citation>
    <scope>NUCLEOTIDE SEQUENCE</scope>
    <source>
        <strain evidence="5">CBS 339.90</strain>
    </source>
</reference>
<feature type="region of interest" description="Disordered" evidence="2">
    <location>
        <begin position="114"/>
        <end position="285"/>
    </location>
</feature>
<feature type="compositionally biased region" description="Polar residues" evidence="2">
    <location>
        <begin position="356"/>
        <end position="368"/>
    </location>
</feature>
<feature type="domain" description="DUF7605" evidence="4">
    <location>
        <begin position="1077"/>
        <end position="1238"/>
    </location>
</feature>
<evidence type="ECO:0000313" key="5">
    <source>
        <dbReference type="EMBL" id="KAK0647635.1"/>
    </source>
</evidence>
<comment type="caution">
    <text evidence="5">The sequence shown here is derived from an EMBL/GenBank/DDBJ whole genome shotgun (WGS) entry which is preliminary data.</text>
</comment>
<evidence type="ECO:0000256" key="1">
    <source>
        <dbReference type="SAM" id="Coils"/>
    </source>
</evidence>
<feature type="compositionally biased region" description="Low complexity" evidence="2">
    <location>
        <begin position="228"/>
        <end position="242"/>
    </location>
</feature>
<feature type="region of interest" description="Disordered" evidence="2">
    <location>
        <begin position="1321"/>
        <end position="1437"/>
    </location>
</feature>
<feature type="region of interest" description="Disordered" evidence="2">
    <location>
        <begin position="760"/>
        <end position="846"/>
    </location>
</feature>
<dbReference type="PANTHER" id="PTHR36681">
    <property type="entry name" value="NUCLEAR GTPASE, GERMINAL CENTER-ASSOCIATED, TANDEM DUPLICATE 3"/>
    <property type="match status" value="1"/>
</dbReference>